<evidence type="ECO:0000313" key="1">
    <source>
        <dbReference type="EMBL" id="PPR83111.1"/>
    </source>
</evidence>
<dbReference type="Proteomes" id="UP000239757">
    <property type="component" value="Unassembled WGS sequence"/>
</dbReference>
<name>A0A2P5VW95_GOSBA</name>
<protein>
    <submittedName>
        <fullName evidence="1">Uncharacterized protein</fullName>
    </submittedName>
</protein>
<evidence type="ECO:0000313" key="2">
    <source>
        <dbReference type="Proteomes" id="UP000239757"/>
    </source>
</evidence>
<dbReference type="AlphaFoldDB" id="A0A2P5VW95"/>
<organism evidence="1 2">
    <name type="scientific">Gossypium barbadense</name>
    <name type="common">Sea Island cotton</name>
    <name type="synonym">Hibiscus barbadensis</name>
    <dbReference type="NCBI Taxonomy" id="3634"/>
    <lineage>
        <taxon>Eukaryota</taxon>
        <taxon>Viridiplantae</taxon>
        <taxon>Streptophyta</taxon>
        <taxon>Embryophyta</taxon>
        <taxon>Tracheophyta</taxon>
        <taxon>Spermatophyta</taxon>
        <taxon>Magnoliopsida</taxon>
        <taxon>eudicotyledons</taxon>
        <taxon>Gunneridae</taxon>
        <taxon>Pentapetalae</taxon>
        <taxon>rosids</taxon>
        <taxon>malvids</taxon>
        <taxon>Malvales</taxon>
        <taxon>Malvaceae</taxon>
        <taxon>Malvoideae</taxon>
        <taxon>Gossypium</taxon>
    </lineage>
</organism>
<dbReference type="EMBL" id="KZ670506">
    <property type="protein sequence ID" value="PPR83111.1"/>
    <property type="molecule type" value="Genomic_DNA"/>
</dbReference>
<sequence length="67" mass="7296">MTPLVTPSSSKDPLELLQGPITRARAKQFKETISALINQVWGATTYMNSLNEGVLMVQLFQASLCGV</sequence>
<proteinExistence type="predicted"/>
<accession>A0A2P5VW95</accession>
<dbReference type="OrthoDB" id="1017754at2759"/>
<gene>
    <name evidence="1" type="ORF">GOBAR_AA37602</name>
</gene>
<reference evidence="1 2" key="1">
    <citation type="submission" date="2015-01" db="EMBL/GenBank/DDBJ databases">
        <title>Genome of allotetraploid Gossypium barbadense reveals genomic plasticity and fiber elongation in cotton evolution.</title>
        <authorList>
            <person name="Chen X."/>
            <person name="Liu X."/>
            <person name="Zhao B."/>
            <person name="Zheng H."/>
            <person name="Hu Y."/>
            <person name="Lu G."/>
            <person name="Yang C."/>
            <person name="Chen J."/>
            <person name="Shan C."/>
            <person name="Zhang L."/>
            <person name="Zhou Y."/>
            <person name="Wang L."/>
            <person name="Guo W."/>
            <person name="Bai Y."/>
            <person name="Ruan J."/>
            <person name="Shangguan X."/>
            <person name="Mao Y."/>
            <person name="Jiang J."/>
            <person name="Zhu Y."/>
            <person name="Lei J."/>
            <person name="Kang H."/>
            <person name="Chen S."/>
            <person name="He X."/>
            <person name="Wang R."/>
            <person name="Wang Y."/>
            <person name="Chen J."/>
            <person name="Wang L."/>
            <person name="Yu S."/>
            <person name="Wang B."/>
            <person name="Wei J."/>
            <person name="Song S."/>
            <person name="Lu X."/>
            <person name="Gao Z."/>
            <person name="Gu W."/>
            <person name="Deng X."/>
            <person name="Ma D."/>
            <person name="Wang S."/>
            <person name="Liang W."/>
            <person name="Fang L."/>
            <person name="Cai C."/>
            <person name="Zhu X."/>
            <person name="Zhou B."/>
            <person name="Zhang Y."/>
            <person name="Chen Z."/>
            <person name="Xu S."/>
            <person name="Zhu R."/>
            <person name="Wang S."/>
            <person name="Zhang T."/>
            <person name="Zhao G."/>
        </authorList>
    </citation>
    <scope>NUCLEOTIDE SEQUENCE [LARGE SCALE GENOMIC DNA]</scope>
    <source>
        <strain evidence="2">cv. Xinhai21</strain>
        <tissue evidence="1">Leaf</tissue>
    </source>
</reference>